<reference evidence="5" key="2">
    <citation type="submission" date="2025-09" db="UniProtKB">
        <authorList>
            <consortium name="Ensembl"/>
        </authorList>
    </citation>
    <scope>IDENTIFICATION</scope>
</reference>
<reference evidence="5" key="1">
    <citation type="submission" date="2025-08" db="UniProtKB">
        <authorList>
            <consortium name="Ensembl"/>
        </authorList>
    </citation>
    <scope>IDENTIFICATION</scope>
</reference>
<dbReference type="GO" id="GO:0010997">
    <property type="term" value="F:anaphase-promoting complex binding"/>
    <property type="evidence" value="ECO:0007669"/>
    <property type="project" value="TreeGrafter"/>
</dbReference>
<evidence type="ECO:0000256" key="4">
    <source>
        <dbReference type="SAM" id="MobiDB-lite"/>
    </source>
</evidence>
<dbReference type="PANTHER" id="PTHR14396:SF10">
    <property type="entry name" value="CLASPIN"/>
    <property type="match status" value="1"/>
</dbReference>
<feature type="compositionally biased region" description="Acidic residues" evidence="4">
    <location>
        <begin position="592"/>
        <end position="612"/>
    </location>
</feature>
<name>A0A8C8DB73_ONCTS</name>
<feature type="compositionally biased region" description="Polar residues" evidence="4">
    <location>
        <begin position="334"/>
        <end position="363"/>
    </location>
</feature>
<dbReference type="Proteomes" id="UP000694402">
    <property type="component" value="Unassembled WGS sequence"/>
</dbReference>
<evidence type="ECO:0000256" key="1">
    <source>
        <dbReference type="ARBA" id="ARBA00004123"/>
    </source>
</evidence>
<feature type="compositionally biased region" description="Basic and acidic residues" evidence="4">
    <location>
        <begin position="143"/>
        <end position="156"/>
    </location>
</feature>
<comment type="subcellular location">
    <subcellularLocation>
        <location evidence="1">Nucleus</location>
    </subcellularLocation>
</comment>
<feature type="compositionally biased region" description="Basic residues" evidence="4">
    <location>
        <begin position="157"/>
        <end position="171"/>
    </location>
</feature>
<feature type="compositionally biased region" description="Basic and acidic residues" evidence="4">
    <location>
        <begin position="246"/>
        <end position="277"/>
    </location>
</feature>
<feature type="region of interest" description="Disordered" evidence="4">
    <location>
        <begin position="1134"/>
        <end position="1200"/>
    </location>
</feature>
<proteinExistence type="predicted"/>
<feature type="compositionally biased region" description="Basic and acidic residues" evidence="4">
    <location>
        <begin position="1158"/>
        <end position="1185"/>
    </location>
</feature>
<evidence type="ECO:0000256" key="2">
    <source>
        <dbReference type="ARBA" id="ARBA00022553"/>
    </source>
</evidence>
<feature type="compositionally biased region" description="Basic and acidic residues" evidence="4">
    <location>
        <begin position="978"/>
        <end position="997"/>
    </location>
</feature>
<evidence type="ECO:0008006" key="7">
    <source>
        <dbReference type="Google" id="ProtNLM"/>
    </source>
</evidence>
<feature type="compositionally biased region" description="Acidic residues" evidence="4">
    <location>
        <begin position="619"/>
        <end position="632"/>
    </location>
</feature>
<evidence type="ECO:0000313" key="6">
    <source>
        <dbReference type="Proteomes" id="UP000694402"/>
    </source>
</evidence>
<dbReference type="PANTHER" id="PTHR14396">
    <property type="entry name" value="CLASPIN"/>
    <property type="match status" value="1"/>
</dbReference>
<feature type="compositionally biased region" description="Basic and acidic residues" evidence="4">
    <location>
        <begin position="1285"/>
        <end position="1296"/>
    </location>
</feature>
<feature type="region of interest" description="Disordered" evidence="4">
    <location>
        <begin position="546"/>
        <end position="700"/>
    </location>
</feature>
<feature type="region of interest" description="Disordered" evidence="4">
    <location>
        <begin position="1218"/>
        <end position="1245"/>
    </location>
</feature>
<dbReference type="InterPro" id="IPR024146">
    <property type="entry name" value="Claspin"/>
</dbReference>
<feature type="compositionally biased region" description="Acidic residues" evidence="4">
    <location>
        <begin position="1001"/>
        <end position="1026"/>
    </location>
</feature>
<feature type="region of interest" description="Disordered" evidence="4">
    <location>
        <begin position="752"/>
        <end position="797"/>
    </location>
</feature>
<dbReference type="GO" id="GO:0007095">
    <property type="term" value="P:mitotic G2 DNA damage checkpoint signaling"/>
    <property type="evidence" value="ECO:0007669"/>
    <property type="project" value="TreeGrafter"/>
</dbReference>
<dbReference type="GO" id="GO:0005634">
    <property type="term" value="C:nucleus"/>
    <property type="evidence" value="ECO:0007669"/>
    <property type="project" value="UniProtKB-SubCell"/>
</dbReference>
<keyword evidence="6" id="KW-1185">Reference proteome</keyword>
<feature type="compositionally biased region" description="Acidic residues" evidence="4">
    <location>
        <begin position="30"/>
        <end position="40"/>
    </location>
</feature>
<feature type="region of interest" description="Disordered" evidence="4">
    <location>
        <begin position="98"/>
        <end position="203"/>
    </location>
</feature>
<organism evidence="5 6">
    <name type="scientific">Oncorhynchus tshawytscha</name>
    <name type="common">Chinook salmon</name>
    <name type="synonym">Salmo tshawytscha</name>
    <dbReference type="NCBI Taxonomy" id="74940"/>
    <lineage>
        <taxon>Eukaryota</taxon>
        <taxon>Metazoa</taxon>
        <taxon>Chordata</taxon>
        <taxon>Craniata</taxon>
        <taxon>Vertebrata</taxon>
        <taxon>Euteleostomi</taxon>
        <taxon>Actinopterygii</taxon>
        <taxon>Neopterygii</taxon>
        <taxon>Teleostei</taxon>
        <taxon>Protacanthopterygii</taxon>
        <taxon>Salmoniformes</taxon>
        <taxon>Salmonidae</taxon>
        <taxon>Salmoninae</taxon>
        <taxon>Oncorhynchus</taxon>
    </lineage>
</organism>
<feature type="region of interest" description="Disordered" evidence="4">
    <location>
        <begin position="958"/>
        <end position="1092"/>
    </location>
</feature>
<dbReference type="AlphaFoldDB" id="A0A8C8DB73"/>
<feature type="region of interest" description="Disordered" evidence="4">
    <location>
        <begin position="222"/>
        <end position="456"/>
    </location>
</feature>
<evidence type="ECO:0000313" key="5">
    <source>
        <dbReference type="Ensembl" id="ENSOTSP00005020939.2"/>
    </source>
</evidence>
<sequence>MQVHSNYTSKRRIKSFKMSVVISQQALELPAEEPVAESDSDSGMGSPVEEIASKMITNTVDSQDSDDDITVNRRSRCRKALRDSDSEEVVPEIAEALVLSASSGDEMETAEEEVKRAELKSKKISRIAPIDSDGSTPEEEEELVKKDVKPKEGKREKSQRHRGKKEKRRKAVERLKNKERPEEETPLPRALNDSGCLLGDNDLYDAGLDEEEESLDAIRAAVKQKSKKHKEPLFDDDDDDEGDDEAGPKQRPQERKAARASKEAMKQLHSETQRLVRESTCGLPYHMPEPKSIDQFFKRRARPEGSAMALLKSAKYQDLIKEATPTPPPPNPPKESQQPSASLEPPSTQTQALSQPTATSSPHQENHRRTGETSPTQELNDNEFPLPELAAIMQGANISVFGGAEIPPPEYMEAGPPEQNQADPSDSQAQEMEAKAGDWDGAQPLPARASVDAIAPPVRKLKKDRLARLRELGVEPPPVPKLCADDGSFDLEPLQVNPGVEALKERFLRHVQPVARPRGERTVQLSIIRKDSSEELHQDTVTTTIREGEEEAAHTVPGEKLTNLKSRLQQAMAVKRREDRERKAALHRLDNEDCGEEEEEEMTDSEGEEGVDELLGGDADGEDEDDDQEEGSEAQRGVRSPSLLRLKGPSPPPDMLNTDGTLMLFASSSCSRTGDGVKRTGPGGQDSYTKMEEEDSLSLAKDNSHNSSFELLGSMLPSYQPVNRSTTGGRGLSARTFRSPSPCFFRPSFLGSASKSSGKLSEPSLSLPVEDSQDLYAPPSPGESSGPLGAPSLGRFSLEEDSQLLDADGFLNVGPRTGPPRSHKRQLLLASLDENAMDANMGELLGMCSGGFGTAREGGVGGLGASQEDELLGLCSGMFPTTQTEGAMERKSEGGVRGLGATQEDELLGLCSGVFPTAQAEREKEGAEGRKREEAKMELEMDRDDDMDQLLGLCSGKFTTQGVSPLRSNSSYAPHSTTAEDRRTRLAEEDCEFRLLSDVESQSEQEDHDGDEDEENEVEEEEEDEREAVFAPRQGRKKMRMAEFVDSEAELSGSDVGSEDEDDGENEYEEEELLDELPSDEELQDQVNKIHMKQVLDDDKRRLRLYQERYLADGDLHSDGPGRARRFRWKNIDDGFDMDGMGAEGEEDEEEEELDQAELQRRKERLEREQWLREQSDAKAKKGEDFDMDEEEEEKIGEEDSQFMKLAKKLTAKKLQKKELPVAPQADREFPAQNPFQRPSQPTMVKRGSLLSQPRSVLQKLACISEGNPLAPRNTRGFVFQSLSPEKESSAAEAPKKQMMKKRGQIKVLAPAAKRPCRENNAPAAKGPQRSIFCYLEN</sequence>
<feature type="compositionally biased region" description="Acidic residues" evidence="4">
    <location>
        <begin position="1144"/>
        <end position="1156"/>
    </location>
</feature>
<feature type="compositionally biased region" description="Basic and acidic residues" evidence="4">
    <location>
        <begin position="575"/>
        <end position="591"/>
    </location>
</feature>
<dbReference type="GeneTree" id="ENSGT00390000012738"/>
<feature type="region of interest" description="Disordered" evidence="4">
    <location>
        <begin position="28"/>
        <end position="47"/>
    </location>
</feature>
<keyword evidence="3" id="KW-0539">Nucleus</keyword>
<feature type="compositionally biased region" description="Acidic residues" evidence="4">
    <location>
        <begin position="234"/>
        <end position="245"/>
    </location>
</feature>
<dbReference type="Ensembl" id="ENSOTST00005022754.2">
    <property type="protein sequence ID" value="ENSOTSP00005020939.2"/>
    <property type="gene ID" value="ENSOTSG00005010118.2"/>
</dbReference>
<feature type="compositionally biased region" description="Basic and acidic residues" evidence="4">
    <location>
        <begin position="172"/>
        <end position="183"/>
    </location>
</feature>
<feature type="compositionally biased region" description="Acidic residues" evidence="4">
    <location>
        <begin position="1186"/>
        <end position="1200"/>
    </location>
</feature>
<keyword evidence="2" id="KW-0597">Phosphoprotein</keyword>
<feature type="compositionally biased region" description="Low complexity" evidence="4">
    <location>
        <begin position="752"/>
        <end position="767"/>
    </location>
</feature>
<feature type="compositionally biased region" description="Basic and acidic residues" evidence="4">
    <location>
        <begin position="112"/>
        <end position="121"/>
    </location>
</feature>
<feature type="compositionally biased region" description="Polar residues" evidence="4">
    <location>
        <begin position="418"/>
        <end position="430"/>
    </location>
</feature>
<feature type="compositionally biased region" description="Low complexity" evidence="4">
    <location>
        <begin position="782"/>
        <end position="794"/>
    </location>
</feature>
<feature type="compositionally biased region" description="Polar residues" evidence="4">
    <location>
        <begin position="958"/>
        <end position="977"/>
    </location>
</feature>
<gene>
    <name evidence="5" type="primary">CLSPN</name>
</gene>
<feature type="compositionally biased region" description="Polar residues" evidence="4">
    <location>
        <begin position="1234"/>
        <end position="1243"/>
    </location>
</feature>
<protein>
    <recommendedName>
        <fullName evidence="7">Claspin</fullName>
    </recommendedName>
</protein>
<accession>A0A8C8DB73</accession>
<feature type="region of interest" description="Disordered" evidence="4">
    <location>
        <begin position="1284"/>
        <end position="1304"/>
    </location>
</feature>
<evidence type="ECO:0000256" key="3">
    <source>
        <dbReference type="ARBA" id="ARBA00023242"/>
    </source>
</evidence>
<feature type="compositionally biased region" description="Acidic residues" evidence="4">
    <location>
        <begin position="1057"/>
        <end position="1084"/>
    </location>
</feature>
<dbReference type="GO" id="GO:0033314">
    <property type="term" value="P:mitotic DNA replication checkpoint signaling"/>
    <property type="evidence" value="ECO:0007669"/>
    <property type="project" value="TreeGrafter"/>
</dbReference>